<dbReference type="AlphaFoldDB" id="A0A4R4NZ48"/>
<comment type="caution">
    <text evidence="1">The sequence shown here is derived from an EMBL/GenBank/DDBJ whole genome shotgun (WGS) entry which is preliminary data.</text>
</comment>
<keyword evidence="2" id="KW-1185">Reference proteome</keyword>
<dbReference type="RefSeq" id="WP_131941027.1">
    <property type="nucleotide sequence ID" value="NZ_BAAAMX010000038.1"/>
</dbReference>
<gene>
    <name evidence="1" type="ORF">E1284_19820</name>
</gene>
<proteinExistence type="predicted"/>
<dbReference type="EMBL" id="SMJW01000097">
    <property type="protein sequence ID" value="TDC13543.1"/>
    <property type="molecule type" value="Genomic_DNA"/>
</dbReference>
<protein>
    <submittedName>
        <fullName evidence="1">Uncharacterized protein</fullName>
    </submittedName>
</protein>
<evidence type="ECO:0000313" key="2">
    <source>
        <dbReference type="Proteomes" id="UP000295431"/>
    </source>
</evidence>
<name>A0A4R4NZ48_9ACTN</name>
<organism evidence="1 2">
    <name type="scientific">Actinomadura bangladeshensis</name>
    <dbReference type="NCBI Taxonomy" id="453573"/>
    <lineage>
        <taxon>Bacteria</taxon>
        <taxon>Bacillati</taxon>
        <taxon>Actinomycetota</taxon>
        <taxon>Actinomycetes</taxon>
        <taxon>Streptosporangiales</taxon>
        <taxon>Thermomonosporaceae</taxon>
        <taxon>Actinomadura</taxon>
    </lineage>
</organism>
<evidence type="ECO:0000313" key="1">
    <source>
        <dbReference type="EMBL" id="TDC13543.1"/>
    </source>
</evidence>
<accession>A0A4R4NZ48</accession>
<reference evidence="1 2" key="1">
    <citation type="submission" date="2019-03" db="EMBL/GenBank/DDBJ databases">
        <title>Draft genome sequences of novel Actinobacteria.</title>
        <authorList>
            <person name="Sahin N."/>
            <person name="Ay H."/>
            <person name="Saygin H."/>
        </authorList>
    </citation>
    <scope>NUCLEOTIDE SEQUENCE [LARGE SCALE GENOMIC DNA]</scope>
    <source>
        <strain evidence="1 2">DSM 45347</strain>
    </source>
</reference>
<dbReference type="OrthoDB" id="9811249at2"/>
<dbReference type="Proteomes" id="UP000295431">
    <property type="component" value="Unassembled WGS sequence"/>
</dbReference>
<sequence length="67" mass="7483">MFTESIGLPAAPPFDFGPSLRFVRGFPPTSGEQEVGGRALTEARLRERAERYGPWQGYWAHYLRAGA</sequence>